<dbReference type="EMBL" id="CM042013">
    <property type="protein sequence ID" value="KAI3740079.1"/>
    <property type="molecule type" value="Genomic_DNA"/>
</dbReference>
<protein>
    <submittedName>
        <fullName evidence="1">Uncharacterized protein</fullName>
    </submittedName>
</protein>
<reference evidence="2" key="1">
    <citation type="journal article" date="2022" name="Mol. Ecol. Resour.">
        <title>The genomes of chicory, endive, great burdock and yacon provide insights into Asteraceae palaeo-polyploidization history and plant inulin production.</title>
        <authorList>
            <person name="Fan W."/>
            <person name="Wang S."/>
            <person name="Wang H."/>
            <person name="Wang A."/>
            <person name="Jiang F."/>
            <person name="Liu H."/>
            <person name="Zhao H."/>
            <person name="Xu D."/>
            <person name="Zhang Y."/>
        </authorList>
    </citation>
    <scope>NUCLEOTIDE SEQUENCE [LARGE SCALE GENOMIC DNA]</scope>
    <source>
        <strain evidence="2">cv. Punajuju</strain>
    </source>
</reference>
<evidence type="ECO:0000313" key="2">
    <source>
        <dbReference type="Proteomes" id="UP001055811"/>
    </source>
</evidence>
<proteinExistence type="predicted"/>
<dbReference type="Proteomes" id="UP001055811">
    <property type="component" value="Linkage Group LG05"/>
</dbReference>
<comment type="caution">
    <text evidence="1">The sequence shown here is derived from an EMBL/GenBank/DDBJ whole genome shotgun (WGS) entry which is preliminary data.</text>
</comment>
<accession>A0ACB9D0G6</accession>
<keyword evidence="2" id="KW-1185">Reference proteome</keyword>
<organism evidence="1 2">
    <name type="scientific">Cichorium intybus</name>
    <name type="common">Chicory</name>
    <dbReference type="NCBI Taxonomy" id="13427"/>
    <lineage>
        <taxon>Eukaryota</taxon>
        <taxon>Viridiplantae</taxon>
        <taxon>Streptophyta</taxon>
        <taxon>Embryophyta</taxon>
        <taxon>Tracheophyta</taxon>
        <taxon>Spermatophyta</taxon>
        <taxon>Magnoliopsida</taxon>
        <taxon>eudicotyledons</taxon>
        <taxon>Gunneridae</taxon>
        <taxon>Pentapetalae</taxon>
        <taxon>asterids</taxon>
        <taxon>campanulids</taxon>
        <taxon>Asterales</taxon>
        <taxon>Asteraceae</taxon>
        <taxon>Cichorioideae</taxon>
        <taxon>Cichorieae</taxon>
        <taxon>Cichoriinae</taxon>
        <taxon>Cichorium</taxon>
    </lineage>
</organism>
<reference evidence="1 2" key="2">
    <citation type="journal article" date="2022" name="Mol. Ecol. Resour.">
        <title>The genomes of chicory, endive, great burdock and yacon provide insights into Asteraceae paleo-polyploidization history and plant inulin production.</title>
        <authorList>
            <person name="Fan W."/>
            <person name="Wang S."/>
            <person name="Wang H."/>
            <person name="Wang A."/>
            <person name="Jiang F."/>
            <person name="Liu H."/>
            <person name="Zhao H."/>
            <person name="Xu D."/>
            <person name="Zhang Y."/>
        </authorList>
    </citation>
    <scope>NUCLEOTIDE SEQUENCE [LARGE SCALE GENOMIC DNA]</scope>
    <source>
        <strain evidence="2">cv. Punajuju</strain>
        <tissue evidence="1">Leaves</tissue>
    </source>
</reference>
<sequence length="108" mass="11606">MVTKGDVSTTVSCGGECMDHHFTMGVPENHPCLAHGIFYTNGGEQNVEDEHIVEDDLKLHSIGQVLESTVNCEDEEHASKDTINSSTIGQPLESTTKDCMANPLMTGG</sequence>
<name>A0ACB9D0G6_CICIN</name>
<gene>
    <name evidence="1" type="ORF">L2E82_30497</name>
</gene>
<evidence type="ECO:0000313" key="1">
    <source>
        <dbReference type="EMBL" id="KAI3740079.1"/>
    </source>
</evidence>